<comment type="subcellular location">
    <subcellularLocation>
        <location evidence="1">Cell outer membrane</location>
    </subcellularLocation>
</comment>
<proteinExistence type="inferred from homology"/>
<dbReference type="InterPro" id="IPR011990">
    <property type="entry name" value="TPR-like_helical_dom_sf"/>
</dbReference>
<evidence type="ECO:0000313" key="11">
    <source>
        <dbReference type="Proteomes" id="UP000285173"/>
    </source>
</evidence>
<sequence length="549" mass="63692">MKVINKMKIWGMASLILLGTTSCDDFLTRDNPKGVTDDDFWKTMNECESALGQCRSWPHGTYHYTAPNMALLHLEGNTDNEYFLSNFQQQVINMGNGSLTPTSGGYISSIWEYYYIYIRRCNRFLEHVNDAYFTIEKERQRMIADVKVWRAWYHMQLLLWYGRNDGIPIVSTALSGEDIYQKRNSVEECLEFINKDLDDVISITDDEICPFLWDEGNRSRMSRSSALALKMDLNLQFKRYDVAKEAAKKLIDSGAFELYYTTATDDDPGKNFRDLFNYTGEQNKERIIFTNDGLKEFWFRCMGTILGGQGTCAVLKSLVDEFETADGKPLTSLSPEERLKLEKNPFYMDRDPRLYCTVVVPGDSTSISNYKYEPFNESSSDYFSKTGAVRSGYMLKKWLSEQDRASGRGSLDYVLYRYAEVLLDYVECLVELGDWRNPDVEKYLNMIRNRAGMPNMDKSVYNTQEKVRELYRRERRVELAFEGKRYHDIRRWGIGQETMNGPIYGAYNPNTDAFITIENRNCVFPKNDSWPLPQSEVTANPNIGQPIGW</sequence>
<evidence type="ECO:0000313" key="8">
    <source>
        <dbReference type="EMBL" id="RGZ51811.1"/>
    </source>
</evidence>
<reference evidence="10 11" key="1">
    <citation type="submission" date="2018-08" db="EMBL/GenBank/DDBJ databases">
        <title>A genome reference for cultivated species of the human gut microbiota.</title>
        <authorList>
            <person name="Zou Y."/>
            <person name="Xue W."/>
            <person name="Luo G."/>
        </authorList>
    </citation>
    <scope>NUCLEOTIDE SEQUENCE [LARGE SCALE GENOMIC DNA]</scope>
    <source>
        <strain evidence="9 10">AM16-50</strain>
        <strain evidence="8 11">AM50-15</strain>
    </source>
</reference>
<feature type="domain" description="RagB/SusD" evidence="6">
    <location>
        <begin position="307"/>
        <end position="549"/>
    </location>
</feature>
<dbReference type="EMBL" id="QRKC01000001">
    <property type="protein sequence ID" value="RHH79998.1"/>
    <property type="molecule type" value="Genomic_DNA"/>
</dbReference>
<dbReference type="Pfam" id="PF14322">
    <property type="entry name" value="SusD-like_3"/>
    <property type="match status" value="1"/>
</dbReference>
<dbReference type="Gene3D" id="1.25.40.390">
    <property type="match status" value="1"/>
</dbReference>
<evidence type="ECO:0000256" key="1">
    <source>
        <dbReference type="ARBA" id="ARBA00004442"/>
    </source>
</evidence>
<evidence type="ECO:0000259" key="7">
    <source>
        <dbReference type="Pfam" id="PF14322"/>
    </source>
</evidence>
<keyword evidence="4" id="KW-0472">Membrane</keyword>
<dbReference type="Pfam" id="PF07980">
    <property type="entry name" value="SusD_RagB"/>
    <property type="match status" value="1"/>
</dbReference>
<evidence type="ECO:0000256" key="2">
    <source>
        <dbReference type="ARBA" id="ARBA00006275"/>
    </source>
</evidence>
<feature type="domain" description="SusD-like N-terminal" evidence="7">
    <location>
        <begin position="103"/>
        <end position="207"/>
    </location>
</feature>
<evidence type="ECO:0000256" key="3">
    <source>
        <dbReference type="ARBA" id="ARBA00022729"/>
    </source>
</evidence>
<dbReference type="Proteomes" id="UP000285173">
    <property type="component" value="Unassembled WGS sequence"/>
</dbReference>
<dbReference type="InterPro" id="IPR033985">
    <property type="entry name" value="SusD-like_N"/>
</dbReference>
<dbReference type="GO" id="GO:0009279">
    <property type="term" value="C:cell outer membrane"/>
    <property type="evidence" value="ECO:0007669"/>
    <property type="project" value="UniProtKB-SubCell"/>
</dbReference>
<evidence type="ECO:0000259" key="6">
    <source>
        <dbReference type="Pfam" id="PF07980"/>
    </source>
</evidence>
<dbReference type="Proteomes" id="UP000283732">
    <property type="component" value="Unassembled WGS sequence"/>
</dbReference>
<dbReference type="RefSeq" id="WP_122202471.1">
    <property type="nucleotide sequence ID" value="NZ_QRKC01000001.1"/>
</dbReference>
<dbReference type="PROSITE" id="PS51257">
    <property type="entry name" value="PROKAR_LIPOPROTEIN"/>
    <property type="match status" value="1"/>
</dbReference>
<name>A0A3R6HPA3_9BACT</name>
<accession>A0A3R6HPA3</accession>
<evidence type="ECO:0000313" key="9">
    <source>
        <dbReference type="EMBL" id="RHH79998.1"/>
    </source>
</evidence>
<evidence type="ECO:0000256" key="4">
    <source>
        <dbReference type="ARBA" id="ARBA00023136"/>
    </source>
</evidence>
<evidence type="ECO:0000256" key="5">
    <source>
        <dbReference type="ARBA" id="ARBA00023237"/>
    </source>
</evidence>
<gene>
    <name evidence="9" type="ORF">DW191_02405</name>
    <name evidence="8" type="ORF">DW986_00495</name>
</gene>
<dbReference type="AlphaFoldDB" id="A0A3R6HPA3"/>
<comment type="similarity">
    <text evidence="2">Belongs to the SusD family.</text>
</comment>
<comment type="caution">
    <text evidence="9">The sequence shown here is derived from an EMBL/GenBank/DDBJ whole genome shotgun (WGS) entry which is preliminary data.</text>
</comment>
<organism evidence="9 10">
    <name type="scientific">Parabacteroides merdae</name>
    <dbReference type="NCBI Taxonomy" id="46503"/>
    <lineage>
        <taxon>Bacteria</taxon>
        <taxon>Pseudomonadati</taxon>
        <taxon>Bacteroidota</taxon>
        <taxon>Bacteroidia</taxon>
        <taxon>Bacteroidales</taxon>
        <taxon>Tannerellaceae</taxon>
        <taxon>Parabacteroides</taxon>
    </lineage>
</organism>
<dbReference type="EMBL" id="QSEF01000001">
    <property type="protein sequence ID" value="RGZ51811.1"/>
    <property type="molecule type" value="Genomic_DNA"/>
</dbReference>
<dbReference type="InterPro" id="IPR012944">
    <property type="entry name" value="SusD_RagB_dom"/>
</dbReference>
<protein>
    <submittedName>
        <fullName evidence="9">RagB/SusD family nutrient uptake outer membrane protein</fullName>
    </submittedName>
</protein>
<dbReference type="SUPFAM" id="SSF48452">
    <property type="entry name" value="TPR-like"/>
    <property type="match status" value="1"/>
</dbReference>
<keyword evidence="3" id="KW-0732">Signal</keyword>
<evidence type="ECO:0000313" key="10">
    <source>
        <dbReference type="Proteomes" id="UP000283732"/>
    </source>
</evidence>
<keyword evidence="5" id="KW-0998">Cell outer membrane</keyword>